<organism evidence="2 3">
    <name type="scientific">Tigriopus californicus</name>
    <name type="common">Marine copepod</name>
    <dbReference type="NCBI Taxonomy" id="6832"/>
    <lineage>
        <taxon>Eukaryota</taxon>
        <taxon>Metazoa</taxon>
        <taxon>Ecdysozoa</taxon>
        <taxon>Arthropoda</taxon>
        <taxon>Crustacea</taxon>
        <taxon>Multicrustacea</taxon>
        <taxon>Hexanauplia</taxon>
        <taxon>Copepoda</taxon>
        <taxon>Harpacticoida</taxon>
        <taxon>Harpacticidae</taxon>
        <taxon>Tigriopus</taxon>
    </lineage>
</organism>
<keyword evidence="1" id="KW-0732">Signal</keyword>
<feature type="chain" id="PRO_5022183352" evidence="1">
    <location>
        <begin position="19"/>
        <end position="150"/>
    </location>
</feature>
<sequence length="150" mass="15746">MKLKFLLTLGLCVALCQSAVIRKNSRPKRTLGLLTAGGSAVGAGLGAAGSAAATAFGVAASAKPLILLGLGKYALLNMLSRPGSQVGITLGYNAPNYQNYASYPSAAGSQPIVVNDGSYGYPSAYEYTQPQEPIFVEQFNESPVYYENEW</sequence>
<reference evidence="2 3" key="1">
    <citation type="journal article" date="2018" name="Nat. Ecol. Evol.">
        <title>Genomic signatures of mitonuclear coevolution across populations of Tigriopus californicus.</title>
        <authorList>
            <person name="Barreto F.S."/>
            <person name="Watson E.T."/>
            <person name="Lima T.G."/>
            <person name="Willett C.S."/>
            <person name="Edmands S."/>
            <person name="Li W."/>
            <person name="Burton R.S."/>
        </authorList>
    </citation>
    <scope>NUCLEOTIDE SEQUENCE [LARGE SCALE GENOMIC DNA]</scope>
    <source>
        <strain evidence="2 3">San Diego</strain>
    </source>
</reference>
<comment type="caution">
    <text evidence="2">The sequence shown here is derived from an EMBL/GenBank/DDBJ whole genome shotgun (WGS) entry which is preliminary data.</text>
</comment>
<feature type="signal peptide" evidence="1">
    <location>
        <begin position="1"/>
        <end position="18"/>
    </location>
</feature>
<name>A0A553P795_TIGCA</name>
<evidence type="ECO:0000313" key="2">
    <source>
        <dbReference type="EMBL" id="TRY73555.1"/>
    </source>
</evidence>
<dbReference type="EMBL" id="VCGU01000007">
    <property type="protein sequence ID" value="TRY73555.1"/>
    <property type="molecule type" value="Genomic_DNA"/>
</dbReference>
<gene>
    <name evidence="2" type="ORF">TCAL_15761</name>
</gene>
<evidence type="ECO:0000256" key="1">
    <source>
        <dbReference type="SAM" id="SignalP"/>
    </source>
</evidence>
<evidence type="ECO:0000313" key="3">
    <source>
        <dbReference type="Proteomes" id="UP000318571"/>
    </source>
</evidence>
<dbReference type="AlphaFoldDB" id="A0A553P795"/>
<proteinExistence type="predicted"/>
<keyword evidence="3" id="KW-1185">Reference proteome</keyword>
<protein>
    <submittedName>
        <fullName evidence="2">Uncharacterized protein</fullName>
    </submittedName>
</protein>
<accession>A0A553P795</accession>
<dbReference type="Proteomes" id="UP000318571">
    <property type="component" value="Chromosome 3"/>
</dbReference>